<evidence type="ECO:0000313" key="2">
    <source>
        <dbReference type="Proteomes" id="UP000184330"/>
    </source>
</evidence>
<dbReference type="OrthoDB" id="3485496at2759"/>
<dbReference type="Pfam" id="PF11951">
    <property type="entry name" value="Fungal_trans_2"/>
    <property type="match status" value="1"/>
</dbReference>
<protein>
    <submittedName>
        <fullName evidence="1">Uncharacterized protein</fullName>
    </submittedName>
</protein>
<name>A0A1L7WL52_9HELO</name>
<dbReference type="InterPro" id="IPR021858">
    <property type="entry name" value="Fun_TF"/>
</dbReference>
<evidence type="ECO:0000313" key="1">
    <source>
        <dbReference type="EMBL" id="CZR53463.1"/>
    </source>
</evidence>
<reference evidence="1 2" key="1">
    <citation type="submission" date="2016-03" db="EMBL/GenBank/DDBJ databases">
        <authorList>
            <person name="Ploux O."/>
        </authorList>
    </citation>
    <scope>NUCLEOTIDE SEQUENCE [LARGE SCALE GENOMIC DNA]</scope>
    <source>
        <strain evidence="1 2">UAMH 11012</strain>
    </source>
</reference>
<dbReference type="STRING" id="576137.A0A1L7WL52"/>
<organism evidence="1 2">
    <name type="scientific">Phialocephala subalpina</name>
    <dbReference type="NCBI Taxonomy" id="576137"/>
    <lineage>
        <taxon>Eukaryota</taxon>
        <taxon>Fungi</taxon>
        <taxon>Dikarya</taxon>
        <taxon>Ascomycota</taxon>
        <taxon>Pezizomycotina</taxon>
        <taxon>Leotiomycetes</taxon>
        <taxon>Helotiales</taxon>
        <taxon>Mollisiaceae</taxon>
        <taxon>Phialocephala</taxon>
        <taxon>Phialocephala fortinii species complex</taxon>
    </lineage>
</organism>
<dbReference type="Proteomes" id="UP000184330">
    <property type="component" value="Unassembled WGS sequence"/>
</dbReference>
<proteinExistence type="predicted"/>
<gene>
    <name evidence="1" type="ORF">PAC_03341</name>
</gene>
<sequence>MVASSNFLLGMGSMDQIPASNTAVFYSLLTTSAFHLRGADEKEIDTEPNLLGRNSRAKAFTYLRKAIRESPSGEHSQTTMSATLSLVTADVMEGSMSEYWIHLSGAREMAGTLPPGRLHTVFTFLTTLSNTTFFDPPRLPWNSSRRTINLYKTLPGTLPVR</sequence>
<dbReference type="EMBL" id="FJOG01000003">
    <property type="protein sequence ID" value="CZR53463.1"/>
    <property type="molecule type" value="Genomic_DNA"/>
</dbReference>
<keyword evidence="2" id="KW-1185">Reference proteome</keyword>
<dbReference type="AlphaFoldDB" id="A0A1L7WL52"/>
<accession>A0A1L7WL52</accession>